<feature type="non-terminal residue" evidence="2">
    <location>
        <position position="204"/>
    </location>
</feature>
<dbReference type="EMBL" id="CAJVQB010038201">
    <property type="protein sequence ID" value="CAG8825992.1"/>
    <property type="molecule type" value="Genomic_DNA"/>
</dbReference>
<dbReference type="Proteomes" id="UP000789901">
    <property type="component" value="Unassembled WGS sequence"/>
</dbReference>
<reference evidence="2 3" key="1">
    <citation type="submission" date="2021-06" db="EMBL/GenBank/DDBJ databases">
        <authorList>
            <person name="Kallberg Y."/>
            <person name="Tangrot J."/>
            <person name="Rosling A."/>
        </authorList>
    </citation>
    <scope>NUCLEOTIDE SEQUENCE [LARGE SCALE GENOMIC DNA]</scope>
    <source>
        <strain evidence="2 3">120-4 pot B 10/14</strain>
    </source>
</reference>
<name>A0ABN7WC00_GIGMA</name>
<protein>
    <submittedName>
        <fullName evidence="2">7942_t:CDS:1</fullName>
    </submittedName>
</protein>
<evidence type="ECO:0000256" key="1">
    <source>
        <dbReference type="SAM" id="SignalP"/>
    </source>
</evidence>
<comment type="caution">
    <text evidence="2">The sequence shown here is derived from an EMBL/GenBank/DDBJ whole genome shotgun (WGS) entry which is preliminary data.</text>
</comment>
<feature type="chain" id="PRO_5046294753" evidence="1">
    <location>
        <begin position="22"/>
        <end position="204"/>
    </location>
</feature>
<accession>A0ABN7WC00</accession>
<gene>
    <name evidence="2" type="ORF">GMARGA_LOCUS28990</name>
</gene>
<feature type="non-terminal residue" evidence="2">
    <location>
        <position position="1"/>
    </location>
</feature>
<keyword evidence="1" id="KW-0732">Signal</keyword>
<evidence type="ECO:0000313" key="3">
    <source>
        <dbReference type="Proteomes" id="UP000789901"/>
    </source>
</evidence>
<proteinExistence type="predicted"/>
<sequence length="204" mass="23517">GLHVKTLTFIVLSELATLEEAIVSAHRVEAKEELGSPLQKIEKIALNYAAFNEKCPKKYQGKKKAPKKENKEKGYENLELQPGINKEVAPYKMKEVTPTKKPEERGDLNQTKKKGNEYVNAELTEDRTSRKEEVGLWYNNTEEEKVILTTEKESKVFVIFISDNDDDKTVQGEEDLPNPLLNTINDQIPRTLSIWYQMIPDYRF</sequence>
<evidence type="ECO:0000313" key="2">
    <source>
        <dbReference type="EMBL" id="CAG8825992.1"/>
    </source>
</evidence>
<keyword evidence="3" id="KW-1185">Reference proteome</keyword>
<feature type="signal peptide" evidence="1">
    <location>
        <begin position="1"/>
        <end position="21"/>
    </location>
</feature>
<organism evidence="2 3">
    <name type="scientific">Gigaspora margarita</name>
    <dbReference type="NCBI Taxonomy" id="4874"/>
    <lineage>
        <taxon>Eukaryota</taxon>
        <taxon>Fungi</taxon>
        <taxon>Fungi incertae sedis</taxon>
        <taxon>Mucoromycota</taxon>
        <taxon>Glomeromycotina</taxon>
        <taxon>Glomeromycetes</taxon>
        <taxon>Diversisporales</taxon>
        <taxon>Gigasporaceae</taxon>
        <taxon>Gigaspora</taxon>
    </lineage>
</organism>